<name>A0AA95GDF4_9GAMM</name>
<evidence type="ECO:0000256" key="4">
    <source>
        <dbReference type="ARBA" id="ARBA00022692"/>
    </source>
</evidence>
<keyword evidence="10" id="KW-0969">Cilium</keyword>
<proteinExistence type="inferred from homology"/>
<reference evidence="10" key="1">
    <citation type="submission" date="2023-04" db="EMBL/GenBank/DDBJ databases">
        <title>Genome dynamics across the evolutionary transition to endosymbiosis.</title>
        <authorList>
            <person name="Siozios S."/>
            <person name="Nadal-Jimenez P."/>
            <person name="Azagi T."/>
            <person name="Sprong H."/>
            <person name="Frost C.L."/>
            <person name="Parratt S.R."/>
            <person name="Taylor G."/>
            <person name="Brettell L."/>
            <person name="Lew K.C."/>
            <person name="Croft L."/>
            <person name="King K.C."/>
            <person name="Brockhurst M.A."/>
            <person name="Hypsa V."/>
            <person name="Novakova E."/>
            <person name="Darby A.C."/>
            <person name="Hurst G.D.D."/>
        </authorList>
    </citation>
    <scope>NUCLEOTIDE SEQUENCE</scope>
    <source>
        <strain evidence="10">AIh</strain>
    </source>
</reference>
<feature type="region of interest" description="Disordered" evidence="8">
    <location>
        <begin position="274"/>
        <end position="296"/>
    </location>
</feature>
<dbReference type="Pfam" id="PF13677">
    <property type="entry name" value="MotB_plug"/>
    <property type="match status" value="1"/>
</dbReference>
<sequence>MKTAKSTIIIKKKRRKKSSHYHGGSWKIAYADFMTAMMAFFLVMWILSISSPQELIRIADYFRTPLKVSLNNGTKSGDVTNIIPGGGKDITYREGDTLPKEPNQLPETEQDRFKKLQQDLELLIMNDPRLQDLKPNLLIDLMDEGLQIQIIDGENRPMFASGSAVIDKNMQKILHVLAPVLNDYPNKISLAGHTDSTAYAKGGYGYSNWELSADRANSSRRTLISGGLDEHKIMRVVGMASTVPLENNPAAAANRRISILVLNKKSEAAIIHENQRPQPTKEIGEQNSEQVESSLTPSLVPTAVLSTDHSEVILAQPKDK</sequence>
<evidence type="ECO:0000256" key="6">
    <source>
        <dbReference type="ARBA" id="ARBA00023136"/>
    </source>
</evidence>
<dbReference type="InterPro" id="IPR050330">
    <property type="entry name" value="Bact_OuterMem_StrucFunc"/>
</dbReference>
<keyword evidence="10" id="KW-0966">Cell projection</keyword>
<evidence type="ECO:0000256" key="8">
    <source>
        <dbReference type="SAM" id="MobiDB-lite"/>
    </source>
</evidence>
<comment type="subcellular location">
    <subcellularLocation>
        <location evidence="1">Cell membrane</location>
        <topology evidence="1">Single-pass membrane protein</topology>
    </subcellularLocation>
</comment>
<dbReference type="Proteomes" id="UP001177597">
    <property type="component" value="Chromosome"/>
</dbReference>
<protein>
    <submittedName>
        <fullName evidence="10">Flagellar motor protein MotB</fullName>
    </submittedName>
</protein>
<organism evidence="10 11">
    <name type="scientific">Arsenophonus nasoniae</name>
    <name type="common">son-killer infecting Nasonia vitripennis</name>
    <dbReference type="NCBI Taxonomy" id="638"/>
    <lineage>
        <taxon>Bacteria</taxon>
        <taxon>Pseudomonadati</taxon>
        <taxon>Pseudomonadota</taxon>
        <taxon>Gammaproteobacteria</taxon>
        <taxon>Enterobacterales</taxon>
        <taxon>Morganellaceae</taxon>
        <taxon>Arsenophonus</taxon>
    </lineage>
</organism>
<dbReference type="CDD" id="cd07185">
    <property type="entry name" value="OmpA_C-like"/>
    <property type="match status" value="1"/>
</dbReference>
<feature type="compositionally biased region" description="Polar residues" evidence="8">
    <location>
        <begin position="285"/>
        <end position="296"/>
    </location>
</feature>
<dbReference type="PANTHER" id="PTHR30329">
    <property type="entry name" value="STATOR ELEMENT OF FLAGELLAR MOTOR COMPLEX"/>
    <property type="match status" value="1"/>
</dbReference>
<dbReference type="PANTHER" id="PTHR30329:SF18">
    <property type="entry name" value="MOTILITY PROTEIN B"/>
    <property type="match status" value="1"/>
</dbReference>
<dbReference type="GO" id="GO:0005886">
    <property type="term" value="C:plasma membrane"/>
    <property type="evidence" value="ECO:0007669"/>
    <property type="project" value="UniProtKB-SubCell"/>
</dbReference>
<evidence type="ECO:0000313" key="10">
    <source>
        <dbReference type="EMBL" id="WGL96217.1"/>
    </source>
</evidence>
<evidence type="ECO:0000256" key="7">
    <source>
        <dbReference type="PROSITE-ProRule" id="PRU00473"/>
    </source>
</evidence>
<dbReference type="Pfam" id="PF00691">
    <property type="entry name" value="OmpA"/>
    <property type="match status" value="1"/>
</dbReference>
<dbReference type="SUPFAM" id="SSF103088">
    <property type="entry name" value="OmpA-like"/>
    <property type="match status" value="1"/>
</dbReference>
<evidence type="ECO:0000256" key="5">
    <source>
        <dbReference type="ARBA" id="ARBA00022989"/>
    </source>
</evidence>
<dbReference type="InterPro" id="IPR006665">
    <property type="entry name" value="OmpA-like"/>
</dbReference>
<keyword evidence="10" id="KW-0282">Flagellum</keyword>
<dbReference type="Gene3D" id="3.30.1330.60">
    <property type="entry name" value="OmpA-like domain"/>
    <property type="match status" value="1"/>
</dbReference>
<keyword evidence="5" id="KW-1133">Transmembrane helix</keyword>
<evidence type="ECO:0000256" key="1">
    <source>
        <dbReference type="ARBA" id="ARBA00004162"/>
    </source>
</evidence>
<dbReference type="InterPro" id="IPR025713">
    <property type="entry name" value="MotB-like_N_dom"/>
</dbReference>
<keyword evidence="3" id="KW-1003">Cell membrane</keyword>
<dbReference type="RefSeq" id="WP_280629768.1">
    <property type="nucleotide sequence ID" value="NZ_CP123498.1"/>
</dbReference>
<dbReference type="InterPro" id="IPR036737">
    <property type="entry name" value="OmpA-like_sf"/>
</dbReference>
<dbReference type="EMBL" id="CP123498">
    <property type="protein sequence ID" value="WGL96217.1"/>
    <property type="molecule type" value="Genomic_DNA"/>
</dbReference>
<gene>
    <name evidence="10" type="primary">motB</name>
    <name evidence="10" type="ORF">QE207_06480</name>
</gene>
<evidence type="ECO:0000259" key="9">
    <source>
        <dbReference type="PROSITE" id="PS51123"/>
    </source>
</evidence>
<accession>A0AA95GDF4</accession>
<feature type="domain" description="OmpA-like" evidence="9">
    <location>
        <begin position="146"/>
        <end position="265"/>
    </location>
</feature>
<dbReference type="NCBIfam" id="NF006548">
    <property type="entry name" value="PRK09041.1"/>
    <property type="match status" value="1"/>
</dbReference>
<keyword evidence="4" id="KW-0812">Transmembrane</keyword>
<comment type="similarity">
    <text evidence="2">Belongs to the MotB family.</text>
</comment>
<evidence type="ECO:0000256" key="2">
    <source>
        <dbReference type="ARBA" id="ARBA00008914"/>
    </source>
</evidence>
<evidence type="ECO:0000313" key="11">
    <source>
        <dbReference type="Proteomes" id="UP001177597"/>
    </source>
</evidence>
<evidence type="ECO:0000256" key="3">
    <source>
        <dbReference type="ARBA" id="ARBA00022475"/>
    </source>
</evidence>
<dbReference type="PROSITE" id="PS51123">
    <property type="entry name" value="OMPA_2"/>
    <property type="match status" value="1"/>
</dbReference>
<keyword evidence="6 7" id="KW-0472">Membrane</keyword>
<dbReference type="AlphaFoldDB" id="A0AA95GDF4"/>